<evidence type="ECO:0000313" key="1">
    <source>
        <dbReference type="EMBL" id="URZ11532.1"/>
    </source>
</evidence>
<organism evidence="1 2">
    <name type="scientific">Clostridium felsineum</name>
    <dbReference type="NCBI Taxonomy" id="36839"/>
    <lineage>
        <taxon>Bacteria</taxon>
        <taxon>Bacillati</taxon>
        <taxon>Bacillota</taxon>
        <taxon>Clostridia</taxon>
        <taxon>Eubacteriales</taxon>
        <taxon>Clostridiaceae</taxon>
        <taxon>Clostridium</taxon>
    </lineage>
</organism>
<protein>
    <submittedName>
        <fullName evidence="1">Uncharacterized protein</fullName>
    </submittedName>
</protein>
<dbReference type="RefSeq" id="WP_077832835.1">
    <property type="nucleotide sequence ID" value="NZ_CP096983.1"/>
</dbReference>
<proteinExistence type="predicted"/>
<gene>
    <name evidence="1" type="ORF">CROST_022490</name>
</gene>
<sequence length="94" mass="10528">MEYTNIQNSTKDGLSEVLKIPVRAYDLNGNHTDLGVLYSEMAVVEPDLAHKYPGLEDYMPNESALFSYFIDSIQRLNGKITSLESEIADLKASK</sequence>
<dbReference type="KEGG" id="crw:CROST_022490"/>
<reference evidence="1 2" key="1">
    <citation type="submission" date="2022-04" db="EMBL/GenBank/DDBJ databases">
        <title>Genome sequence of C. roseum typestrain.</title>
        <authorList>
            <person name="Poehlein A."/>
            <person name="Schoch T."/>
            <person name="Duerre P."/>
            <person name="Daniel R."/>
        </authorList>
    </citation>
    <scope>NUCLEOTIDE SEQUENCE [LARGE SCALE GENOMIC DNA]</scope>
    <source>
        <strain evidence="1 2">DSM 7320</strain>
    </source>
</reference>
<evidence type="ECO:0000313" key="2">
    <source>
        <dbReference type="Proteomes" id="UP000190951"/>
    </source>
</evidence>
<dbReference type="Proteomes" id="UP000190951">
    <property type="component" value="Chromosome"/>
</dbReference>
<name>A0A1S8KZQ6_9CLOT</name>
<dbReference type="AlphaFoldDB" id="A0A1S8KZQ6"/>
<accession>A0A1S8KZQ6</accession>
<dbReference type="STRING" id="84029.CROST_35450"/>
<dbReference type="EMBL" id="CP096983">
    <property type="protein sequence ID" value="URZ11532.1"/>
    <property type="molecule type" value="Genomic_DNA"/>
</dbReference>
<keyword evidence="2" id="KW-1185">Reference proteome</keyword>